<dbReference type="InterPro" id="IPR000719">
    <property type="entry name" value="Prot_kinase_dom"/>
</dbReference>
<dbReference type="InterPro" id="IPR017441">
    <property type="entry name" value="Protein_kinase_ATP_BS"/>
</dbReference>
<protein>
    <recommendedName>
        <fullName evidence="8">Serine/threonine-protein kinase PLK</fullName>
        <ecNumber evidence="8">2.7.11.21</ecNumber>
    </recommendedName>
    <alternativeName>
        <fullName evidence="8">Polo-like kinase</fullName>
    </alternativeName>
</protein>
<dbReference type="EMBL" id="MPUH01000103">
    <property type="protein sequence ID" value="OMJ90432.1"/>
    <property type="molecule type" value="Genomic_DNA"/>
</dbReference>
<sequence>MSHNDEQPAIIEEKIVRVNGEVAIRQYSKGRFLGKGGFARCYEFTSMETRKLTAAKIVPKASLTKSRAKQKLMTEIKIHRSLHHPSIVGFEHFFEDAENVYILLELCTNQTMNELLRRRKRLTELEVQCYLLQVISALIYLHGHRVIHRDLKLGNFFLSDKMEIKIGDFGLATKLEFDGEKKRTICGTPNYIAPEVLDGKQGHSYEVDIWSLGVVAYTLLVGKPPFETSDVKTTYRRIRMNAYSFPENVPLSESSKNLITRILVTDPTKRPTLSEIQAHEFFNQGNTIPKTLPPSTLACPPAASYLRQFMPGVTASASGSIRLTETTPSLPRSTARGVKDDFINTDRPAKKEEINRQLRSSASTTGNEIWVKKWVDYSSKYGLGYTLSNGATGVFFNDSTKIILSVAEQKFKYYERKGAEKQDICNTYLLNDYPKELQKKITLLQHFRSYLEGDVKQETGEIVKDDNFDENTIYVKKWMRTRHAIMFRLSNKIVQVNFQDHTEIILSSESRMVTYVNKKGERNTYPLANALESTNLEMTKRLKYTKEILSSMLSNPKQQDKEFEP</sequence>
<keyword evidence="1 8" id="KW-0723">Serine/threonine-protein kinase</keyword>
<feature type="binding site" evidence="7">
    <location>
        <position position="56"/>
    </location>
    <ligand>
        <name>ATP</name>
        <dbReference type="ChEBI" id="CHEBI:30616"/>
    </ligand>
</feature>
<dbReference type="AlphaFoldDB" id="A0A1R2CN36"/>
<keyword evidence="5 8" id="KW-0418">Kinase</keyword>
<dbReference type="GO" id="GO:0005634">
    <property type="term" value="C:nucleus"/>
    <property type="evidence" value="ECO:0007669"/>
    <property type="project" value="TreeGrafter"/>
</dbReference>
<keyword evidence="12" id="KW-1185">Reference proteome</keyword>
<gene>
    <name evidence="11" type="ORF">SteCoe_7239</name>
</gene>
<dbReference type="InterPro" id="IPR033695">
    <property type="entry name" value="POLO_box_2"/>
</dbReference>
<dbReference type="Proteomes" id="UP000187209">
    <property type="component" value="Unassembled WGS sequence"/>
</dbReference>
<dbReference type="Pfam" id="PF00069">
    <property type="entry name" value="Pkinase"/>
    <property type="match status" value="1"/>
</dbReference>
<dbReference type="Gene3D" id="3.30.200.20">
    <property type="entry name" value="Phosphorylase Kinase, domain 1"/>
    <property type="match status" value="1"/>
</dbReference>
<dbReference type="SMART" id="SM00220">
    <property type="entry name" value="S_TKc"/>
    <property type="match status" value="1"/>
</dbReference>
<evidence type="ECO:0000256" key="8">
    <source>
        <dbReference type="RuleBase" id="RU361162"/>
    </source>
</evidence>
<dbReference type="InterPro" id="IPR033701">
    <property type="entry name" value="POLO_box_1"/>
</dbReference>
<dbReference type="PANTHER" id="PTHR24345">
    <property type="entry name" value="SERINE/THREONINE-PROTEIN KINASE PLK"/>
    <property type="match status" value="1"/>
</dbReference>
<evidence type="ECO:0000256" key="5">
    <source>
        <dbReference type="ARBA" id="ARBA00022777"/>
    </source>
</evidence>
<dbReference type="FunFam" id="3.30.1120.30:FF:000013">
    <property type="entry name" value="Serine/threonine-protein kinase PLK"/>
    <property type="match status" value="1"/>
</dbReference>
<evidence type="ECO:0000313" key="12">
    <source>
        <dbReference type="Proteomes" id="UP000187209"/>
    </source>
</evidence>
<dbReference type="OrthoDB" id="408964at2759"/>
<dbReference type="GO" id="GO:0004674">
    <property type="term" value="F:protein serine/threonine kinase activity"/>
    <property type="evidence" value="ECO:0007669"/>
    <property type="project" value="UniProtKB-KW"/>
</dbReference>
<comment type="similarity">
    <text evidence="8">Belongs to the protein kinase superfamily. Ser/Thr protein kinase family. CDC5/Polo subfamily.</text>
</comment>
<dbReference type="CDD" id="cd13117">
    <property type="entry name" value="POLO_box_2"/>
    <property type="match status" value="1"/>
</dbReference>
<dbReference type="CDD" id="cd14099">
    <property type="entry name" value="STKc_PLK"/>
    <property type="match status" value="1"/>
</dbReference>
<dbReference type="SUPFAM" id="SSF56112">
    <property type="entry name" value="Protein kinase-like (PK-like)"/>
    <property type="match status" value="1"/>
</dbReference>
<evidence type="ECO:0000259" key="9">
    <source>
        <dbReference type="PROSITE" id="PS50011"/>
    </source>
</evidence>
<dbReference type="PANTHER" id="PTHR24345:SF0">
    <property type="entry name" value="CELL CYCLE SERINE_THREONINE-PROTEIN KINASE CDC5_MSD2"/>
    <property type="match status" value="1"/>
</dbReference>
<dbReference type="EC" id="2.7.11.21" evidence="8"/>
<dbReference type="FunFam" id="1.10.510.10:FF:001048">
    <property type="entry name" value="Serine/threonine-protein kinase PLK"/>
    <property type="match status" value="1"/>
</dbReference>
<keyword evidence="4 7" id="KW-0547">Nucleotide-binding</keyword>
<dbReference type="SUPFAM" id="SSF82615">
    <property type="entry name" value="Polo-box domain"/>
    <property type="match status" value="2"/>
</dbReference>
<dbReference type="Gene3D" id="1.10.510.10">
    <property type="entry name" value="Transferase(Phosphotransferase) domain 1"/>
    <property type="match status" value="1"/>
</dbReference>
<dbReference type="PROSITE" id="PS00107">
    <property type="entry name" value="PROTEIN_KINASE_ATP"/>
    <property type="match status" value="1"/>
</dbReference>
<proteinExistence type="inferred from homology"/>
<dbReference type="PROSITE" id="PS50011">
    <property type="entry name" value="PROTEIN_KINASE_DOM"/>
    <property type="match status" value="1"/>
</dbReference>
<comment type="catalytic activity">
    <reaction evidence="8">
        <text>L-threonyl-[protein] + ATP = O-phospho-L-threonyl-[protein] + ADP + H(+)</text>
        <dbReference type="Rhea" id="RHEA:46608"/>
        <dbReference type="Rhea" id="RHEA-COMP:11060"/>
        <dbReference type="Rhea" id="RHEA-COMP:11605"/>
        <dbReference type="ChEBI" id="CHEBI:15378"/>
        <dbReference type="ChEBI" id="CHEBI:30013"/>
        <dbReference type="ChEBI" id="CHEBI:30616"/>
        <dbReference type="ChEBI" id="CHEBI:61977"/>
        <dbReference type="ChEBI" id="CHEBI:456216"/>
        <dbReference type="EC" id="2.7.11.21"/>
    </reaction>
</comment>
<feature type="domain" description="POLO box" evidence="10">
    <location>
        <begin position="370"/>
        <end position="453"/>
    </location>
</feature>
<reference evidence="11 12" key="1">
    <citation type="submission" date="2016-11" db="EMBL/GenBank/DDBJ databases">
        <title>The macronuclear genome of Stentor coeruleus: a giant cell with tiny introns.</title>
        <authorList>
            <person name="Slabodnick M."/>
            <person name="Ruby J.G."/>
            <person name="Reiff S.B."/>
            <person name="Swart E.C."/>
            <person name="Gosai S."/>
            <person name="Prabakaran S."/>
            <person name="Witkowska E."/>
            <person name="Larue G.E."/>
            <person name="Fisher S."/>
            <person name="Freeman R.M."/>
            <person name="Gunawardena J."/>
            <person name="Chu W."/>
            <person name="Stover N.A."/>
            <person name="Gregory B.D."/>
            <person name="Nowacki M."/>
            <person name="Derisi J."/>
            <person name="Roy S.W."/>
            <person name="Marshall W.F."/>
            <person name="Sood P."/>
        </authorList>
    </citation>
    <scope>NUCLEOTIDE SEQUENCE [LARGE SCALE GENOMIC DNA]</scope>
    <source>
        <strain evidence="11">WM001</strain>
    </source>
</reference>
<evidence type="ECO:0000259" key="10">
    <source>
        <dbReference type="PROSITE" id="PS50078"/>
    </source>
</evidence>
<evidence type="ECO:0000313" key="11">
    <source>
        <dbReference type="EMBL" id="OMJ90432.1"/>
    </source>
</evidence>
<keyword evidence="2 8" id="KW-0808">Transferase</keyword>
<dbReference type="GO" id="GO:0005524">
    <property type="term" value="F:ATP binding"/>
    <property type="evidence" value="ECO:0007669"/>
    <property type="project" value="UniProtKB-UniRule"/>
</dbReference>
<feature type="domain" description="POLO box" evidence="10">
    <location>
        <begin position="474"/>
        <end position="554"/>
    </location>
</feature>
<organism evidence="11 12">
    <name type="scientific">Stentor coeruleus</name>
    <dbReference type="NCBI Taxonomy" id="5963"/>
    <lineage>
        <taxon>Eukaryota</taxon>
        <taxon>Sar</taxon>
        <taxon>Alveolata</taxon>
        <taxon>Ciliophora</taxon>
        <taxon>Postciliodesmatophora</taxon>
        <taxon>Heterotrichea</taxon>
        <taxon>Heterotrichida</taxon>
        <taxon>Stentoridae</taxon>
        <taxon>Stentor</taxon>
    </lineage>
</organism>
<feature type="domain" description="Protein kinase" evidence="9">
    <location>
        <begin position="27"/>
        <end position="282"/>
    </location>
</feature>
<dbReference type="InterPro" id="IPR011009">
    <property type="entry name" value="Kinase-like_dom_sf"/>
</dbReference>
<dbReference type="InterPro" id="IPR036947">
    <property type="entry name" value="POLO_box_dom_sf"/>
</dbReference>
<dbReference type="Pfam" id="PF00659">
    <property type="entry name" value="POLO_box"/>
    <property type="match status" value="2"/>
</dbReference>
<name>A0A1R2CN36_9CILI</name>
<dbReference type="PROSITE" id="PS00108">
    <property type="entry name" value="PROTEIN_KINASE_ST"/>
    <property type="match status" value="1"/>
</dbReference>
<evidence type="ECO:0000256" key="2">
    <source>
        <dbReference type="ARBA" id="ARBA00022679"/>
    </source>
</evidence>
<comment type="caution">
    <text evidence="11">The sequence shown here is derived from an EMBL/GenBank/DDBJ whole genome shotgun (WGS) entry which is preliminary data.</text>
</comment>
<dbReference type="Gene3D" id="3.30.1120.30">
    <property type="entry name" value="POLO box domain"/>
    <property type="match status" value="2"/>
</dbReference>
<dbReference type="CDD" id="cd13118">
    <property type="entry name" value="POLO_box_1"/>
    <property type="match status" value="1"/>
</dbReference>
<dbReference type="InterPro" id="IPR008271">
    <property type="entry name" value="Ser/Thr_kinase_AS"/>
</dbReference>
<dbReference type="InterPro" id="IPR000959">
    <property type="entry name" value="POLO_box_dom"/>
</dbReference>
<dbReference type="PROSITE" id="PS50078">
    <property type="entry name" value="POLO_BOX"/>
    <property type="match status" value="2"/>
</dbReference>
<evidence type="ECO:0000256" key="6">
    <source>
        <dbReference type="ARBA" id="ARBA00022840"/>
    </source>
</evidence>
<dbReference type="FunFam" id="3.30.200.20:FF:000091">
    <property type="entry name" value="Serine/threonine-protein kinase PLK"/>
    <property type="match status" value="1"/>
</dbReference>
<evidence type="ECO:0000256" key="1">
    <source>
        <dbReference type="ARBA" id="ARBA00022527"/>
    </source>
</evidence>
<evidence type="ECO:0000256" key="4">
    <source>
        <dbReference type="ARBA" id="ARBA00022741"/>
    </source>
</evidence>
<keyword evidence="3" id="KW-0677">Repeat</keyword>
<keyword evidence="6 7" id="KW-0067">ATP-binding</keyword>
<accession>A0A1R2CN36</accession>
<evidence type="ECO:0000256" key="7">
    <source>
        <dbReference type="PROSITE-ProRule" id="PRU10141"/>
    </source>
</evidence>
<evidence type="ECO:0000256" key="3">
    <source>
        <dbReference type="ARBA" id="ARBA00022737"/>
    </source>
</evidence>